<dbReference type="GO" id="GO:0016887">
    <property type="term" value="F:ATP hydrolysis activity"/>
    <property type="evidence" value="ECO:0007669"/>
    <property type="project" value="InterPro"/>
</dbReference>
<keyword evidence="2" id="KW-0547">Nucleotide-binding</keyword>
<dbReference type="SMART" id="SM00382">
    <property type="entry name" value="AAA"/>
    <property type="match status" value="1"/>
</dbReference>
<dbReference type="AlphaFoldDB" id="A0A1M6W4H6"/>
<keyword evidence="4" id="KW-1278">Translocase</keyword>
<dbReference type="FunFam" id="3.40.50.300:FF:000134">
    <property type="entry name" value="Iron-enterobactin ABC transporter ATP-binding protein"/>
    <property type="match status" value="1"/>
</dbReference>
<protein>
    <submittedName>
        <fullName evidence="6">Iron complex transport system ATP-binding protein</fullName>
    </submittedName>
</protein>
<dbReference type="EMBL" id="FRBC01000022">
    <property type="protein sequence ID" value="SHK88627.1"/>
    <property type="molecule type" value="Genomic_DNA"/>
</dbReference>
<keyword evidence="1" id="KW-0813">Transport</keyword>
<dbReference type="InterPro" id="IPR003439">
    <property type="entry name" value="ABC_transporter-like_ATP-bd"/>
</dbReference>
<gene>
    <name evidence="6" type="ORF">SAMN05216582_12252</name>
</gene>
<dbReference type="GO" id="GO:0005524">
    <property type="term" value="F:ATP binding"/>
    <property type="evidence" value="ECO:0007669"/>
    <property type="project" value="UniProtKB-KW"/>
</dbReference>
<evidence type="ECO:0000256" key="1">
    <source>
        <dbReference type="ARBA" id="ARBA00022448"/>
    </source>
</evidence>
<organism evidence="6 7">
    <name type="scientific">Selenomonas ruminantium</name>
    <dbReference type="NCBI Taxonomy" id="971"/>
    <lineage>
        <taxon>Bacteria</taxon>
        <taxon>Bacillati</taxon>
        <taxon>Bacillota</taxon>
        <taxon>Negativicutes</taxon>
        <taxon>Selenomonadales</taxon>
        <taxon>Selenomonadaceae</taxon>
        <taxon>Selenomonas</taxon>
    </lineage>
</organism>
<evidence type="ECO:0000313" key="6">
    <source>
        <dbReference type="EMBL" id="SHK88627.1"/>
    </source>
</evidence>
<keyword evidence="3 6" id="KW-0067">ATP-binding</keyword>
<dbReference type="Gene3D" id="3.40.50.300">
    <property type="entry name" value="P-loop containing nucleotide triphosphate hydrolases"/>
    <property type="match status" value="1"/>
</dbReference>
<dbReference type="PROSITE" id="PS00211">
    <property type="entry name" value="ABC_TRANSPORTER_1"/>
    <property type="match status" value="1"/>
</dbReference>
<dbReference type="InterPro" id="IPR003593">
    <property type="entry name" value="AAA+_ATPase"/>
</dbReference>
<dbReference type="PANTHER" id="PTHR42794">
    <property type="entry name" value="HEMIN IMPORT ATP-BINDING PROTEIN HMUV"/>
    <property type="match status" value="1"/>
</dbReference>
<feature type="domain" description="ABC transporter" evidence="5">
    <location>
        <begin position="6"/>
        <end position="240"/>
    </location>
</feature>
<dbReference type="PANTHER" id="PTHR42794:SF1">
    <property type="entry name" value="HEMIN IMPORT ATP-BINDING PROTEIN HMUV"/>
    <property type="match status" value="1"/>
</dbReference>
<dbReference type="RefSeq" id="WP_073091323.1">
    <property type="nucleotide sequence ID" value="NZ_FRBC01000022.1"/>
</dbReference>
<dbReference type="OrthoDB" id="9799337at2"/>
<accession>A0A1M6W4H6</accession>
<dbReference type="Pfam" id="PF00005">
    <property type="entry name" value="ABC_tran"/>
    <property type="match status" value="1"/>
</dbReference>
<dbReference type="InterPro" id="IPR027417">
    <property type="entry name" value="P-loop_NTPase"/>
</dbReference>
<name>A0A1M6W4H6_SELRU</name>
<dbReference type="SUPFAM" id="SSF52540">
    <property type="entry name" value="P-loop containing nucleoside triphosphate hydrolases"/>
    <property type="match status" value="1"/>
</dbReference>
<evidence type="ECO:0000256" key="3">
    <source>
        <dbReference type="ARBA" id="ARBA00022840"/>
    </source>
</evidence>
<dbReference type="PROSITE" id="PS50893">
    <property type="entry name" value="ABC_TRANSPORTER_2"/>
    <property type="match status" value="1"/>
</dbReference>
<proteinExistence type="predicted"/>
<reference evidence="6 7" key="1">
    <citation type="submission" date="2016-11" db="EMBL/GenBank/DDBJ databases">
        <authorList>
            <person name="Jaros S."/>
            <person name="Januszkiewicz K."/>
            <person name="Wedrychowicz H."/>
        </authorList>
    </citation>
    <scope>NUCLEOTIDE SEQUENCE [LARGE SCALE GENOMIC DNA]</scope>
    <source>
        <strain evidence="6 7">HD4</strain>
    </source>
</reference>
<evidence type="ECO:0000259" key="5">
    <source>
        <dbReference type="PROSITE" id="PS50893"/>
    </source>
</evidence>
<evidence type="ECO:0000256" key="2">
    <source>
        <dbReference type="ARBA" id="ARBA00022741"/>
    </source>
</evidence>
<dbReference type="Proteomes" id="UP000184263">
    <property type="component" value="Unassembled WGS sequence"/>
</dbReference>
<dbReference type="InterPro" id="IPR017871">
    <property type="entry name" value="ABC_transporter-like_CS"/>
</dbReference>
<evidence type="ECO:0000313" key="7">
    <source>
        <dbReference type="Proteomes" id="UP000184263"/>
    </source>
</evidence>
<evidence type="ECO:0000256" key="4">
    <source>
        <dbReference type="ARBA" id="ARBA00022967"/>
    </source>
</evidence>
<sequence>MADLLLDVQGLQAGYGGRQVLRQVSFQAGGGELIGLIGPNGAGKSTLLKALRGLLPAEGRIGIKGKSLGDYTPQEMARVVAYLPQHSHVPFAFTVREVVLMGRAPHLRWWQREGAQDVRIAEACMEYMAVADLADTPVNTLSGGQRQRVLLAKVLAQQTPLLLLDEPASGLDLFYQEELFRFCRELCQAGRTILLVVHDLALAARFCSRLLLVGQGGLLADGEPRAVLQPELLSRAYGVSVYVDFHPQTGHADIYTKAMARRQQLLPLLMGGDAS</sequence>